<feature type="region of interest" description="Disordered" evidence="1">
    <location>
        <begin position="386"/>
        <end position="434"/>
    </location>
</feature>
<evidence type="ECO:0000256" key="1">
    <source>
        <dbReference type="SAM" id="MobiDB-lite"/>
    </source>
</evidence>
<evidence type="ECO:0000313" key="3">
    <source>
        <dbReference type="EMBL" id="SPE18996.1"/>
    </source>
</evidence>
<dbReference type="EMBL" id="OKRB01000073">
    <property type="protein sequence ID" value="SPE18996.1"/>
    <property type="molecule type" value="Genomic_DNA"/>
</dbReference>
<dbReference type="GO" id="GO:0004713">
    <property type="term" value="F:protein tyrosine kinase activity"/>
    <property type="evidence" value="ECO:0007669"/>
    <property type="project" value="TreeGrafter"/>
</dbReference>
<protein>
    <recommendedName>
        <fullName evidence="5">CobQ/CobB/MinD/ParA nucleotide binding domain-containing protein</fullName>
    </recommendedName>
</protein>
<dbReference type="PANTHER" id="PTHR32309">
    <property type="entry name" value="TYROSINE-PROTEIN KINASE"/>
    <property type="match status" value="1"/>
</dbReference>
<dbReference type="GO" id="GO:0005886">
    <property type="term" value="C:plasma membrane"/>
    <property type="evidence" value="ECO:0007669"/>
    <property type="project" value="TreeGrafter"/>
</dbReference>
<dbReference type="PANTHER" id="PTHR32309:SF13">
    <property type="entry name" value="FERRIC ENTEROBACTIN TRANSPORT PROTEIN FEPE"/>
    <property type="match status" value="1"/>
</dbReference>
<dbReference type="Gene3D" id="3.40.50.300">
    <property type="entry name" value="P-loop containing nucleotide triphosphate hydrolases"/>
    <property type="match status" value="1"/>
</dbReference>
<sequence>MQGSEWSAEVRAERFGSGAAHGIAWFRLMVTLICLTGFSAIAQAQSLVQSSQARNSMFAVAVLLGLIVLGVAVAVLARLRDPKVYTSLDVERVVGTEPMAVLPDFSEVPNEVAEAHLMQLLSAMQSAGKERSLKNCIFTGVGAGAGATTVAARVKELLVTLGNAPLIVDATDASAAPGIEDASWDERTARHGGLTRTLQQLVGDDARGHQGQMVLADAAPVTASAKTESLIQHADCAIVVIESGATTRAQLRNAANILERLNAPAAGFVLNRVKLAKADRAFRRSVEEMTRSVQERSQQMEQQTLDTLRFAVESGRASLDPQIGLSAEPPLHAETGPASVGALADRPVQGSAFAAPREAEQVAGSASVGPVWPRREDPWWLTGTPTHPNAQGVRAGDPKAASLRPPARSGAEDTAGEATKTTEKRGAHARLPRLTELRGTMFSTGIKELDVARHDAVLGGEAERRTGVSAPLQAEQAQGRSEQRAASPQTTPMREAAPGRETTPVKALLAAPKHEAASVPGNETKAQDARQQADGAQAKLRSPAKSKAAKKKPPQDAREPYDDVEILPSRRGQYKRKD</sequence>
<keyword evidence="2" id="KW-0812">Transmembrane</keyword>
<accession>A0A2N9L6R3</accession>
<dbReference type="AlphaFoldDB" id="A0A2N9L6R3"/>
<name>A0A2N9L6R3_9BACT</name>
<organism evidence="3 4">
    <name type="scientific">Candidatus Sulfuritelmatomonas gaucii</name>
    <dbReference type="NCBI Taxonomy" id="2043161"/>
    <lineage>
        <taxon>Bacteria</taxon>
        <taxon>Pseudomonadati</taxon>
        <taxon>Acidobacteriota</taxon>
        <taxon>Terriglobia</taxon>
        <taxon>Terriglobales</taxon>
        <taxon>Acidobacteriaceae</taxon>
        <taxon>Candidatus Sulfuritelmatomonas</taxon>
    </lineage>
</organism>
<dbReference type="SUPFAM" id="SSF52540">
    <property type="entry name" value="P-loop containing nucleoside triphosphate hydrolases"/>
    <property type="match status" value="1"/>
</dbReference>
<feature type="transmembrane region" description="Helical" evidence="2">
    <location>
        <begin position="56"/>
        <end position="77"/>
    </location>
</feature>
<evidence type="ECO:0000256" key="2">
    <source>
        <dbReference type="SAM" id="Phobius"/>
    </source>
</evidence>
<feature type="compositionally biased region" description="Polar residues" evidence="1">
    <location>
        <begin position="475"/>
        <end position="492"/>
    </location>
</feature>
<evidence type="ECO:0008006" key="5">
    <source>
        <dbReference type="Google" id="ProtNLM"/>
    </source>
</evidence>
<feature type="compositionally biased region" description="Basic residues" evidence="1">
    <location>
        <begin position="542"/>
        <end position="552"/>
    </location>
</feature>
<dbReference type="InterPro" id="IPR050445">
    <property type="entry name" value="Bact_polysacc_biosynth/exp"/>
</dbReference>
<reference evidence="4" key="1">
    <citation type="submission" date="2018-02" db="EMBL/GenBank/DDBJ databases">
        <authorList>
            <person name="Hausmann B."/>
        </authorList>
    </citation>
    <scope>NUCLEOTIDE SEQUENCE [LARGE SCALE GENOMIC DNA]</scope>
    <source>
        <strain evidence="4">Peat soil MAG SbA5</strain>
    </source>
</reference>
<evidence type="ECO:0000313" key="4">
    <source>
        <dbReference type="Proteomes" id="UP000239735"/>
    </source>
</evidence>
<gene>
    <name evidence="3" type="ORF">SBA5_180029</name>
</gene>
<keyword evidence="2" id="KW-0472">Membrane</keyword>
<dbReference type="Proteomes" id="UP000239735">
    <property type="component" value="Unassembled WGS sequence"/>
</dbReference>
<feature type="compositionally biased region" description="Low complexity" evidence="1">
    <location>
        <begin position="529"/>
        <end position="541"/>
    </location>
</feature>
<keyword evidence="2" id="KW-1133">Transmembrane helix</keyword>
<dbReference type="OrthoDB" id="102834at2"/>
<dbReference type="InterPro" id="IPR027417">
    <property type="entry name" value="P-loop_NTPase"/>
</dbReference>
<feature type="region of interest" description="Disordered" evidence="1">
    <location>
        <begin position="462"/>
        <end position="578"/>
    </location>
</feature>
<proteinExistence type="predicted"/>
<feature type="transmembrane region" description="Helical" evidence="2">
    <location>
        <begin position="24"/>
        <end position="44"/>
    </location>
</feature>